<keyword evidence="5 10" id="KW-0547">Nucleotide-binding</keyword>
<keyword evidence="7 10" id="KW-0067">ATP-binding</keyword>
<evidence type="ECO:0000256" key="3">
    <source>
        <dbReference type="ARBA" id="ARBA00012054"/>
    </source>
</evidence>
<dbReference type="EC" id="2.7.1.12" evidence="3 10"/>
<dbReference type="PANTHER" id="PTHR43442:SF3">
    <property type="entry name" value="GLUCONOKINASE-RELATED"/>
    <property type="match status" value="1"/>
</dbReference>
<comment type="caution">
    <text evidence="11">The sequence shown here is derived from an EMBL/GenBank/DDBJ whole genome shotgun (WGS) entry which is preliminary data.</text>
</comment>
<evidence type="ECO:0000256" key="8">
    <source>
        <dbReference type="ARBA" id="ARBA00023064"/>
    </source>
</evidence>
<reference evidence="11 12" key="1">
    <citation type="submission" date="2018-06" db="EMBL/GenBank/DDBJ databases">
        <title>Nitrincola tibetense sp. nov., isolated from Lake XuguoCo on Tibetan Plateau.</title>
        <authorList>
            <person name="Xing P."/>
        </authorList>
    </citation>
    <scope>NUCLEOTIDE SEQUENCE [LARGE SCALE GENOMIC DNA]</scope>
    <source>
        <strain evidence="12">xg18</strain>
    </source>
</reference>
<dbReference type="InterPro" id="IPR006001">
    <property type="entry name" value="Therm_gnt_kin"/>
</dbReference>
<evidence type="ECO:0000256" key="1">
    <source>
        <dbReference type="ARBA" id="ARBA00004761"/>
    </source>
</evidence>
<proteinExistence type="inferred from homology"/>
<evidence type="ECO:0000256" key="2">
    <source>
        <dbReference type="ARBA" id="ARBA00008420"/>
    </source>
</evidence>
<dbReference type="GO" id="GO:0005737">
    <property type="term" value="C:cytoplasm"/>
    <property type="evidence" value="ECO:0007669"/>
    <property type="project" value="TreeGrafter"/>
</dbReference>
<dbReference type="FunFam" id="3.40.50.300:FF:000522">
    <property type="entry name" value="Gluconokinase"/>
    <property type="match status" value="1"/>
</dbReference>
<dbReference type="SUPFAM" id="SSF52540">
    <property type="entry name" value="P-loop containing nucleoside triphosphate hydrolases"/>
    <property type="match status" value="1"/>
</dbReference>
<dbReference type="InterPro" id="IPR027417">
    <property type="entry name" value="P-loop_NTPase"/>
</dbReference>
<dbReference type="EMBL" id="QKRX01000001">
    <property type="protein sequence ID" value="RAU19946.1"/>
    <property type="molecule type" value="Genomic_DNA"/>
</dbReference>
<dbReference type="Gene3D" id="3.40.50.300">
    <property type="entry name" value="P-loop containing nucleotide triphosphate hydrolases"/>
    <property type="match status" value="1"/>
</dbReference>
<gene>
    <name evidence="11" type="ORF">DN062_01730</name>
</gene>
<keyword evidence="6 10" id="KW-0418">Kinase</keyword>
<organism evidence="11 12">
    <name type="scientific">Nitrincola tibetensis</name>
    <dbReference type="NCBI Taxonomy" id="2219697"/>
    <lineage>
        <taxon>Bacteria</taxon>
        <taxon>Pseudomonadati</taxon>
        <taxon>Pseudomonadota</taxon>
        <taxon>Gammaproteobacteria</taxon>
        <taxon>Oceanospirillales</taxon>
        <taxon>Oceanospirillaceae</taxon>
        <taxon>Nitrincola</taxon>
    </lineage>
</organism>
<name>A0A364NS90_9GAMM</name>
<dbReference type="NCBIfam" id="TIGR01313">
    <property type="entry name" value="therm_gnt_kin"/>
    <property type="match status" value="1"/>
</dbReference>
<dbReference type="GO" id="GO:0019521">
    <property type="term" value="P:D-gluconate metabolic process"/>
    <property type="evidence" value="ECO:0007669"/>
    <property type="project" value="UniProtKB-KW"/>
</dbReference>
<comment type="pathway">
    <text evidence="1">Carbohydrate acid metabolism.</text>
</comment>
<comment type="similarity">
    <text evidence="2 10">Belongs to the gluconokinase GntK/GntV family.</text>
</comment>
<evidence type="ECO:0000256" key="4">
    <source>
        <dbReference type="ARBA" id="ARBA00022679"/>
    </source>
</evidence>
<keyword evidence="8" id="KW-0311">Gluconate utilization</keyword>
<dbReference type="CDD" id="cd02021">
    <property type="entry name" value="GntK"/>
    <property type="match status" value="1"/>
</dbReference>
<comment type="catalytic activity">
    <reaction evidence="9 10">
        <text>D-gluconate + ATP = 6-phospho-D-gluconate + ADP + H(+)</text>
        <dbReference type="Rhea" id="RHEA:19433"/>
        <dbReference type="ChEBI" id="CHEBI:15378"/>
        <dbReference type="ChEBI" id="CHEBI:18391"/>
        <dbReference type="ChEBI" id="CHEBI:30616"/>
        <dbReference type="ChEBI" id="CHEBI:58759"/>
        <dbReference type="ChEBI" id="CHEBI:456216"/>
        <dbReference type="EC" id="2.7.1.12"/>
    </reaction>
</comment>
<keyword evidence="12" id="KW-1185">Reference proteome</keyword>
<evidence type="ECO:0000256" key="9">
    <source>
        <dbReference type="ARBA" id="ARBA00048090"/>
    </source>
</evidence>
<evidence type="ECO:0000256" key="6">
    <source>
        <dbReference type="ARBA" id="ARBA00022777"/>
    </source>
</evidence>
<evidence type="ECO:0000313" key="11">
    <source>
        <dbReference type="EMBL" id="RAU19946.1"/>
    </source>
</evidence>
<protein>
    <recommendedName>
        <fullName evidence="3 10">Gluconokinase</fullName>
        <ecNumber evidence="3 10">2.7.1.12</ecNumber>
    </recommendedName>
</protein>
<dbReference type="PANTHER" id="PTHR43442">
    <property type="entry name" value="GLUCONOKINASE-RELATED"/>
    <property type="match status" value="1"/>
</dbReference>
<accession>A0A364NS90</accession>
<dbReference type="Proteomes" id="UP000250744">
    <property type="component" value="Unassembled WGS sequence"/>
</dbReference>
<evidence type="ECO:0000256" key="7">
    <source>
        <dbReference type="ARBA" id="ARBA00022840"/>
    </source>
</evidence>
<keyword evidence="4 10" id="KW-0808">Transferase</keyword>
<evidence type="ECO:0000256" key="5">
    <source>
        <dbReference type="ARBA" id="ARBA00022741"/>
    </source>
</evidence>
<evidence type="ECO:0000313" key="12">
    <source>
        <dbReference type="Proteomes" id="UP000250744"/>
    </source>
</evidence>
<evidence type="ECO:0000256" key="10">
    <source>
        <dbReference type="RuleBase" id="RU363066"/>
    </source>
</evidence>
<dbReference type="OrthoDB" id="9795716at2"/>
<sequence length="164" mass="17754">MGVCGCGKSTLAKRLAEQLNGIFLEGDAFHTPANIAKMSSGTPLTDADRQPWLETLGSEIRQQALSGAVVLACSSLKRSYRDLLRKQAGELFFVYLEGSPDLLNARLSARQGHYMSSSLLQSQLKDLEAPGDDEASVTLSIQESPDHLLECVLEQLSSAKSDLK</sequence>
<dbReference type="GO" id="GO:0046316">
    <property type="term" value="F:gluconokinase activity"/>
    <property type="evidence" value="ECO:0007669"/>
    <property type="project" value="UniProtKB-EC"/>
</dbReference>
<dbReference type="Pfam" id="PF13671">
    <property type="entry name" value="AAA_33"/>
    <property type="match status" value="1"/>
</dbReference>
<dbReference type="GO" id="GO:0005524">
    <property type="term" value="F:ATP binding"/>
    <property type="evidence" value="ECO:0007669"/>
    <property type="project" value="UniProtKB-KW"/>
</dbReference>
<dbReference type="AlphaFoldDB" id="A0A364NS90"/>